<name>A0ABZ2Y006_9RHOB</name>
<dbReference type="SUPFAM" id="SSF55620">
    <property type="entry name" value="Tetrahydrobiopterin biosynthesis enzymes-like"/>
    <property type="match status" value="1"/>
</dbReference>
<dbReference type="InterPro" id="IPR006157">
    <property type="entry name" value="FolB_dom"/>
</dbReference>
<dbReference type="InterPro" id="IPR043133">
    <property type="entry name" value="GTP-CH-I_C/QueF"/>
</dbReference>
<dbReference type="EMBL" id="CP123584">
    <property type="protein sequence ID" value="WZK90419.1"/>
    <property type="molecule type" value="Genomic_DNA"/>
</dbReference>
<organism evidence="3 4">
    <name type="scientific">Aliisedimentitalea scapharcae</name>
    <dbReference type="NCBI Taxonomy" id="1524259"/>
    <lineage>
        <taxon>Bacteria</taxon>
        <taxon>Pseudomonadati</taxon>
        <taxon>Pseudomonadota</taxon>
        <taxon>Alphaproteobacteria</taxon>
        <taxon>Rhodobacterales</taxon>
        <taxon>Roseobacteraceae</taxon>
        <taxon>Aliisedimentitalea</taxon>
    </lineage>
</organism>
<gene>
    <name evidence="3" type="ORF">QEZ52_07715</name>
</gene>
<keyword evidence="4" id="KW-1185">Reference proteome</keyword>
<dbReference type="Pfam" id="PF02152">
    <property type="entry name" value="FolB"/>
    <property type="match status" value="1"/>
</dbReference>
<feature type="domain" description="Dihydroneopterin aldolase/epimerase" evidence="2">
    <location>
        <begin position="28"/>
        <end position="136"/>
    </location>
</feature>
<dbReference type="Proteomes" id="UP001623232">
    <property type="component" value="Chromosome"/>
</dbReference>
<reference evidence="3 4" key="1">
    <citation type="submission" date="2023-04" db="EMBL/GenBank/DDBJ databases">
        <title>Complete genome sequence of Alisedimentitalea scapharcae.</title>
        <authorList>
            <person name="Rong J.-C."/>
            <person name="Yi M.-L."/>
            <person name="Zhao Q."/>
        </authorList>
    </citation>
    <scope>NUCLEOTIDE SEQUENCE [LARGE SCALE GENOMIC DNA]</scope>
    <source>
        <strain evidence="3 4">KCTC 42119</strain>
    </source>
</reference>
<evidence type="ECO:0000259" key="2">
    <source>
        <dbReference type="SMART" id="SM00905"/>
    </source>
</evidence>
<sequence>MNSEISHAFGHPADRSVATASDGPLDRISLRDHLVEVEIGAFQAERGTTQRISFNVVVEVTPLPDDVDDDVDRILSYDRVTEAIAHELAAERLNLLETLAERVADRILLEPQAIRVFVRIEKLDRGNGDLGVEIVRSGDPMGKGVNQTDVPHPRLMFLSNAGIDSPLLGGWIDQMASRDHPLILCVGAHPLAVPHTGHKMTQQRIDLLAIEQNAWRLAARDPRCVVVATRTELDWAMKNGQICVWAPSKIVLDAVEGPSAAPSEPVALAAWFAATFAGDEMLVVDQALPENPGVPLRAIGLEQVTL</sequence>
<dbReference type="EC" id="4.1.2.25" evidence="3"/>
<feature type="region of interest" description="Disordered" evidence="1">
    <location>
        <begin position="1"/>
        <end position="21"/>
    </location>
</feature>
<protein>
    <submittedName>
        <fullName evidence="3">Dihydroneopterin aldolase</fullName>
        <ecNumber evidence="3">4.1.2.25</ecNumber>
    </submittedName>
</protein>
<dbReference type="GO" id="GO:0004150">
    <property type="term" value="F:dihydroneopterin aldolase activity"/>
    <property type="evidence" value="ECO:0007669"/>
    <property type="project" value="UniProtKB-EC"/>
</dbReference>
<evidence type="ECO:0000256" key="1">
    <source>
        <dbReference type="SAM" id="MobiDB-lite"/>
    </source>
</evidence>
<evidence type="ECO:0000313" key="4">
    <source>
        <dbReference type="Proteomes" id="UP001623232"/>
    </source>
</evidence>
<accession>A0ABZ2Y006</accession>
<dbReference type="Gene3D" id="3.30.1130.10">
    <property type="match status" value="1"/>
</dbReference>
<keyword evidence="3" id="KW-0456">Lyase</keyword>
<proteinExistence type="predicted"/>
<dbReference type="SMART" id="SM00905">
    <property type="entry name" value="FolB"/>
    <property type="match status" value="1"/>
</dbReference>
<evidence type="ECO:0000313" key="3">
    <source>
        <dbReference type="EMBL" id="WZK90419.1"/>
    </source>
</evidence>
<dbReference type="RefSeq" id="WP_406649121.1">
    <property type="nucleotide sequence ID" value="NZ_CP123584.1"/>
</dbReference>